<sequence length="170" mass="18440">MLKRMAGVTLIELVIGIVVLAISLTIVTSVLGPLAIKSVDPWHQVRAAELGQSLMNEILAKSFDEQSSRSGGLLRCNEAGASACTASISLGPDSETRAQFDDVDDFHNLDLSGNAINNIFGDDARMENIYRAYRVQVQVSYDSVLTKRIVIRITTPTGDVVEFAAIKGNW</sequence>
<dbReference type="EMBL" id="JAPJDZ010000008">
    <property type="protein sequence ID" value="MDP5135329.1"/>
    <property type="molecule type" value="Genomic_DNA"/>
</dbReference>
<dbReference type="Proteomes" id="UP001231109">
    <property type="component" value="Unassembled WGS sequence"/>
</dbReference>
<keyword evidence="1" id="KW-0812">Transmembrane</keyword>
<evidence type="ECO:0000313" key="2">
    <source>
        <dbReference type="EMBL" id="MDP5135329.1"/>
    </source>
</evidence>
<organism evidence="2 3">
    <name type="scientific">Rheinheimera baltica</name>
    <dbReference type="NCBI Taxonomy" id="67576"/>
    <lineage>
        <taxon>Bacteria</taxon>
        <taxon>Pseudomonadati</taxon>
        <taxon>Pseudomonadota</taxon>
        <taxon>Gammaproteobacteria</taxon>
        <taxon>Chromatiales</taxon>
        <taxon>Chromatiaceae</taxon>
        <taxon>Rheinheimera</taxon>
    </lineage>
</organism>
<evidence type="ECO:0000313" key="3">
    <source>
        <dbReference type="Proteomes" id="UP001231109"/>
    </source>
</evidence>
<reference evidence="2 3" key="1">
    <citation type="submission" date="2022-11" db="EMBL/GenBank/DDBJ databases">
        <title>Viruses from the air-sea interface of a natural surface slick.</title>
        <authorList>
            <person name="Rahlff J."/>
            <person name="Holmfeldt K."/>
        </authorList>
    </citation>
    <scope>NUCLEOTIDE SEQUENCE [LARGE SCALE GENOMIC DNA]</scope>
    <source>
        <strain evidence="2 3">SMS4</strain>
    </source>
</reference>
<accession>A0ABT9HW24</accession>
<dbReference type="RefSeq" id="WP_305974298.1">
    <property type="nucleotide sequence ID" value="NZ_JAPJDZ010000008.1"/>
</dbReference>
<dbReference type="PROSITE" id="PS00409">
    <property type="entry name" value="PROKAR_NTER_METHYL"/>
    <property type="match status" value="1"/>
</dbReference>
<dbReference type="InterPro" id="IPR012902">
    <property type="entry name" value="N_methyl_site"/>
</dbReference>
<feature type="transmembrane region" description="Helical" evidence="1">
    <location>
        <begin position="12"/>
        <end position="36"/>
    </location>
</feature>
<dbReference type="Pfam" id="PF07963">
    <property type="entry name" value="N_methyl"/>
    <property type="match status" value="1"/>
</dbReference>
<name>A0ABT9HW24_9GAMM</name>
<keyword evidence="1" id="KW-0472">Membrane</keyword>
<comment type="caution">
    <text evidence="2">The sequence shown here is derived from an EMBL/GenBank/DDBJ whole genome shotgun (WGS) entry which is preliminary data.</text>
</comment>
<protein>
    <submittedName>
        <fullName evidence="2">Prepilin-type N-terminal cleavage/methylation domain-containing protein</fullName>
    </submittedName>
</protein>
<keyword evidence="3" id="KW-1185">Reference proteome</keyword>
<keyword evidence="1" id="KW-1133">Transmembrane helix</keyword>
<gene>
    <name evidence="2" type="ORF">ORJ04_05115</name>
</gene>
<evidence type="ECO:0000256" key="1">
    <source>
        <dbReference type="SAM" id="Phobius"/>
    </source>
</evidence>
<proteinExistence type="predicted"/>